<reference evidence="3 5" key="2">
    <citation type="submission" date="2015-08" db="EMBL/GenBank/DDBJ databases">
        <title>Enterococcus genome sequence.</title>
        <authorList>
            <person name="Acedo J.Z."/>
            <person name="Vederas J.C."/>
        </authorList>
    </citation>
    <scope>NUCLEOTIDE SEQUENCE [LARGE SCALE GENOMIC DNA]</scope>
    <source>
        <strain evidence="3 5">49</strain>
    </source>
</reference>
<dbReference type="STRING" id="317010.RU96_GL000814"/>
<dbReference type="AlphaFoldDB" id="A0A1L8R409"/>
<dbReference type="Pfam" id="PF12822">
    <property type="entry name" value="ECF_trnsprt"/>
    <property type="match status" value="1"/>
</dbReference>
<evidence type="ECO:0000256" key="1">
    <source>
        <dbReference type="SAM" id="Phobius"/>
    </source>
</evidence>
<keyword evidence="1" id="KW-1133">Transmembrane helix</keyword>
<dbReference type="Proteomes" id="UP000182835">
    <property type="component" value="Unassembled WGS sequence"/>
</dbReference>
<accession>A0A1L8R409</accession>
<evidence type="ECO:0000313" key="3">
    <source>
        <dbReference type="EMBL" id="PAB01852.1"/>
    </source>
</evidence>
<dbReference type="Proteomes" id="UP000216797">
    <property type="component" value="Unassembled WGS sequence"/>
</dbReference>
<dbReference type="GO" id="GO:0022857">
    <property type="term" value="F:transmembrane transporter activity"/>
    <property type="evidence" value="ECO:0007669"/>
    <property type="project" value="InterPro"/>
</dbReference>
<sequence length="175" mass="19669">MKRKVDAYMIAIMAMLIALMVVLSQVFGFETQLLKITFSFVPEVVMATLFGPFWTGVGAVIADVIGNTLLAKAPFFIGFTFNAFLGGLIYGFFFYKKEITLKNSLMCVIVNTVVFSFCLTPLWLSLMYGIDLTNPGLWTTRLIKAAIMIPIETMIIYIVGRALPYRRLAKRLHSN</sequence>
<evidence type="ECO:0000313" key="5">
    <source>
        <dbReference type="Proteomes" id="UP000216797"/>
    </source>
</evidence>
<gene>
    <name evidence="3" type="ORF">AKL21_02665</name>
    <name evidence="2" type="ORF">RU96_GL000814</name>
</gene>
<dbReference type="Gene3D" id="1.10.1760.20">
    <property type="match status" value="1"/>
</dbReference>
<evidence type="ECO:0000313" key="4">
    <source>
        <dbReference type="Proteomes" id="UP000182835"/>
    </source>
</evidence>
<feature type="transmembrane region" description="Helical" evidence="1">
    <location>
        <begin position="6"/>
        <end position="28"/>
    </location>
</feature>
<keyword evidence="1" id="KW-0472">Membrane</keyword>
<dbReference type="EMBL" id="JXKG01000017">
    <property type="protein sequence ID" value="OJG14484.1"/>
    <property type="molecule type" value="Genomic_DNA"/>
</dbReference>
<feature type="transmembrane region" description="Helical" evidence="1">
    <location>
        <begin position="40"/>
        <end position="61"/>
    </location>
</feature>
<reference evidence="2 4" key="1">
    <citation type="submission" date="2014-12" db="EMBL/GenBank/DDBJ databases">
        <title>Draft genome sequences of 29 type strains of Enterococci.</title>
        <authorList>
            <person name="Zhong Z."/>
            <person name="Sun Z."/>
            <person name="Liu W."/>
            <person name="Zhang W."/>
            <person name="Zhang H."/>
        </authorList>
    </citation>
    <scope>NUCLEOTIDE SEQUENCE [LARGE SCALE GENOMIC DNA]</scope>
    <source>
        <strain evidence="2 4">DSM 21207</strain>
    </source>
</reference>
<keyword evidence="5" id="KW-1185">Reference proteome</keyword>
<dbReference type="InterPro" id="IPR030949">
    <property type="entry name" value="ECF_S_folate_fam"/>
</dbReference>
<proteinExistence type="predicted"/>
<dbReference type="RefSeq" id="WP_071865336.1">
    <property type="nucleotide sequence ID" value="NZ_JBHLVQ010000008.1"/>
</dbReference>
<evidence type="ECO:0000313" key="2">
    <source>
        <dbReference type="EMBL" id="OJG14484.1"/>
    </source>
</evidence>
<keyword evidence="1" id="KW-0812">Transmembrane</keyword>
<name>A0A1L8R409_9ENTE</name>
<dbReference type="InterPro" id="IPR024529">
    <property type="entry name" value="ECF_trnsprt_substrate-spec"/>
</dbReference>
<dbReference type="NCBIfam" id="TIGR04518">
    <property type="entry name" value="ECF_S_folT_fam"/>
    <property type="match status" value="1"/>
</dbReference>
<dbReference type="EMBL" id="LHUG01000002">
    <property type="protein sequence ID" value="PAB01852.1"/>
    <property type="molecule type" value="Genomic_DNA"/>
</dbReference>
<feature type="transmembrane region" description="Helical" evidence="1">
    <location>
        <begin position="73"/>
        <end position="93"/>
    </location>
</feature>
<feature type="transmembrane region" description="Helical" evidence="1">
    <location>
        <begin position="105"/>
        <end position="130"/>
    </location>
</feature>
<comment type="caution">
    <text evidence="2">The sequence shown here is derived from an EMBL/GenBank/DDBJ whole genome shotgun (WGS) entry which is preliminary data.</text>
</comment>
<dbReference type="OrthoDB" id="4624at2"/>
<feature type="transmembrane region" description="Helical" evidence="1">
    <location>
        <begin position="142"/>
        <end position="163"/>
    </location>
</feature>
<protein>
    <submittedName>
        <fullName evidence="3">Folate ECF transporter</fullName>
    </submittedName>
</protein>
<organism evidence="2 4">
    <name type="scientific">Enterococcus canintestini</name>
    <dbReference type="NCBI Taxonomy" id="317010"/>
    <lineage>
        <taxon>Bacteria</taxon>
        <taxon>Bacillati</taxon>
        <taxon>Bacillota</taxon>
        <taxon>Bacilli</taxon>
        <taxon>Lactobacillales</taxon>
        <taxon>Enterococcaceae</taxon>
        <taxon>Enterococcus</taxon>
    </lineage>
</organism>